<dbReference type="InterPro" id="IPR009057">
    <property type="entry name" value="Homeodomain-like_sf"/>
</dbReference>
<feature type="domain" description="HTH araC/xylS-type" evidence="4">
    <location>
        <begin position="187"/>
        <end position="285"/>
    </location>
</feature>
<evidence type="ECO:0000313" key="5">
    <source>
        <dbReference type="EMBL" id="NOU64724.1"/>
    </source>
</evidence>
<organism evidence="5 6">
    <name type="scientific">Paenibacillus plantarum</name>
    <dbReference type="NCBI Taxonomy" id="2654975"/>
    <lineage>
        <taxon>Bacteria</taxon>
        <taxon>Bacillati</taxon>
        <taxon>Bacillota</taxon>
        <taxon>Bacilli</taxon>
        <taxon>Bacillales</taxon>
        <taxon>Paenibacillaceae</taxon>
        <taxon>Paenibacillus</taxon>
    </lineage>
</organism>
<dbReference type="PROSITE" id="PS00041">
    <property type="entry name" value="HTH_ARAC_FAMILY_1"/>
    <property type="match status" value="1"/>
</dbReference>
<dbReference type="RefSeq" id="WP_171630437.1">
    <property type="nucleotide sequence ID" value="NZ_WHNY01000037.1"/>
</dbReference>
<keyword evidence="1" id="KW-0805">Transcription regulation</keyword>
<dbReference type="InterPro" id="IPR018062">
    <property type="entry name" value="HTH_AraC-typ_CS"/>
</dbReference>
<dbReference type="PANTHER" id="PTHR43280:SF34">
    <property type="entry name" value="ARAC-FAMILY TRANSCRIPTIONAL REGULATOR"/>
    <property type="match status" value="1"/>
</dbReference>
<reference evidence="5 6" key="1">
    <citation type="submission" date="2019-10" db="EMBL/GenBank/DDBJ databases">
        <title>Description of Paenibacillus humi sp. nov.</title>
        <authorList>
            <person name="Carlier A."/>
            <person name="Qi S."/>
        </authorList>
    </citation>
    <scope>NUCLEOTIDE SEQUENCE [LARGE SCALE GENOMIC DNA]</scope>
    <source>
        <strain evidence="5 6">LMG 31461</strain>
    </source>
</reference>
<protein>
    <submittedName>
        <fullName evidence="5">Helix-turn-helix domain-containing protein</fullName>
    </submittedName>
</protein>
<dbReference type="PANTHER" id="PTHR43280">
    <property type="entry name" value="ARAC-FAMILY TRANSCRIPTIONAL REGULATOR"/>
    <property type="match status" value="1"/>
</dbReference>
<dbReference type="InterPro" id="IPR014710">
    <property type="entry name" value="RmlC-like_jellyroll"/>
</dbReference>
<keyword evidence="6" id="KW-1185">Reference proteome</keyword>
<name>A0ABX1X8L0_9BACL</name>
<dbReference type="InterPro" id="IPR018060">
    <property type="entry name" value="HTH_AraC"/>
</dbReference>
<dbReference type="Gene3D" id="2.60.120.10">
    <property type="entry name" value="Jelly Rolls"/>
    <property type="match status" value="1"/>
</dbReference>
<sequence length="291" mass="33538">MFCERISEKRGRLVDPTDLPIDMMMHVPDYRLEPFHRHSMLEIGCCLKGEGIFHFGHKSYPIKPGDFFVVNPVEPHRAQSDPDQPAQFLFAFFEPSIWLHTDKELLLPFLYRPEGFENRIPASLVCATGMKEAFLTMWDEFSRREPGFYYMLKGHLMNVCASLLRYYNPSPDRLEASNVLSAYRTLRPVIQFLEQKYHDALTVNDVSSLLHLSPSRTQALFREAVGMGFAQYLRSVRVHAAKNLLIHTSLPVTEICQQSGFQSQAAFYRAFEDQVGMKPSDYRNLLSGIFS</sequence>
<dbReference type="Pfam" id="PF12833">
    <property type="entry name" value="HTH_18"/>
    <property type="match status" value="1"/>
</dbReference>
<dbReference type="PROSITE" id="PS01124">
    <property type="entry name" value="HTH_ARAC_FAMILY_2"/>
    <property type="match status" value="1"/>
</dbReference>
<comment type="caution">
    <text evidence="5">The sequence shown here is derived from an EMBL/GenBank/DDBJ whole genome shotgun (WGS) entry which is preliminary data.</text>
</comment>
<dbReference type="SMART" id="SM00342">
    <property type="entry name" value="HTH_ARAC"/>
    <property type="match status" value="1"/>
</dbReference>
<evidence type="ECO:0000256" key="3">
    <source>
        <dbReference type="ARBA" id="ARBA00023163"/>
    </source>
</evidence>
<dbReference type="PRINTS" id="PR00032">
    <property type="entry name" value="HTHARAC"/>
</dbReference>
<dbReference type="EMBL" id="WHNY01000037">
    <property type="protein sequence ID" value="NOU64724.1"/>
    <property type="molecule type" value="Genomic_DNA"/>
</dbReference>
<dbReference type="SUPFAM" id="SSF46689">
    <property type="entry name" value="Homeodomain-like"/>
    <property type="match status" value="2"/>
</dbReference>
<evidence type="ECO:0000256" key="2">
    <source>
        <dbReference type="ARBA" id="ARBA00023125"/>
    </source>
</evidence>
<evidence type="ECO:0000259" key="4">
    <source>
        <dbReference type="PROSITE" id="PS01124"/>
    </source>
</evidence>
<evidence type="ECO:0000256" key="1">
    <source>
        <dbReference type="ARBA" id="ARBA00023015"/>
    </source>
</evidence>
<evidence type="ECO:0000313" key="6">
    <source>
        <dbReference type="Proteomes" id="UP000653578"/>
    </source>
</evidence>
<dbReference type="InterPro" id="IPR037923">
    <property type="entry name" value="HTH-like"/>
</dbReference>
<dbReference type="Proteomes" id="UP000653578">
    <property type="component" value="Unassembled WGS sequence"/>
</dbReference>
<dbReference type="Gene3D" id="1.10.10.60">
    <property type="entry name" value="Homeodomain-like"/>
    <property type="match status" value="2"/>
</dbReference>
<accession>A0ABX1X8L0</accession>
<keyword evidence="3" id="KW-0804">Transcription</keyword>
<dbReference type="Pfam" id="PF02311">
    <property type="entry name" value="AraC_binding"/>
    <property type="match status" value="1"/>
</dbReference>
<proteinExistence type="predicted"/>
<dbReference type="InterPro" id="IPR020449">
    <property type="entry name" value="Tscrpt_reg_AraC-type_HTH"/>
</dbReference>
<keyword evidence="2" id="KW-0238">DNA-binding</keyword>
<gene>
    <name evidence="5" type="ORF">GC096_11865</name>
</gene>
<dbReference type="InterPro" id="IPR003313">
    <property type="entry name" value="AraC-bd"/>
</dbReference>
<dbReference type="SUPFAM" id="SSF51215">
    <property type="entry name" value="Regulatory protein AraC"/>
    <property type="match status" value="1"/>
</dbReference>